<dbReference type="GO" id="GO:0006013">
    <property type="term" value="P:mannose metabolic process"/>
    <property type="evidence" value="ECO:0007669"/>
    <property type="project" value="InterPro"/>
</dbReference>
<evidence type="ECO:0000313" key="5">
    <source>
        <dbReference type="Proteomes" id="UP000267096"/>
    </source>
</evidence>
<dbReference type="InterPro" id="IPR027291">
    <property type="entry name" value="Glyco_hydro_38_N_sf"/>
</dbReference>
<dbReference type="Gene3D" id="3.20.110.10">
    <property type="entry name" value="Glycoside hydrolase 38, N terminal domain"/>
    <property type="match status" value="1"/>
</dbReference>
<dbReference type="Proteomes" id="UP000267096">
    <property type="component" value="Unassembled WGS sequence"/>
</dbReference>
<dbReference type="SUPFAM" id="SSF88688">
    <property type="entry name" value="Families 57/38 glycoside transferase middle domain"/>
    <property type="match status" value="1"/>
</dbReference>
<protein>
    <submittedName>
        <fullName evidence="6">Alpha-mann_mid domain-containing protein</fullName>
    </submittedName>
</protein>
<sequence length="204" mass="23364">MCYCSAKQMAKQYSQLQPYYNSRSVLVAVGDDFAFSDPGDLPQVHKIYSKLFSYINSHPHFNMKVQFGTVTDFFDSLQGTESFPLLDGDFFPYVDNLNTLSGSWTGFYNHRPYHKRFERIVQAKLRAVDLLCVAVGTCAEISERNEISRRDLALFQHHDAITGTSQRPVMLDYLKRFQFTTFALLGSSVSQSIMVNSKRNLILK</sequence>
<reference evidence="6" key="1">
    <citation type="submission" date="2017-02" db="UniProtKB">
        <authorList>
            <consortium name="WormBaseParasite"/>
        </authorList>
    </citation>
    <scope>IDENTIFICATION</scope>
</reference>
<dbReference type="InterPro" id="IPR015341">
    <property type="entry name" value="Glyco_hydro_38_cen"/>
</dbReference>
<accession>A0A0M3IYR6</accession>
<dbReference type="WBParaSite" id="ASIM_0000039501-mRNA-1">
    <property type="protein sequence ID" value="ASIM_0000039501-mRNA-1"/>
    <property type="gene ID" value="ASIM_0000039501"/>
</dbReference>
<dbReference type="GO" id="GO:0006491">
    <property type="term" value="P:N-glycan processing"/>
    <property type="evidence" value="ECO:0007669"/>
    <property type="project" value="TreeGrafter"/>
</dbReference>
<evidence type="ECO:0000313" key="6">
    <source>
        <dbReference type="WBParaSite" id="ASIM_0000039501-mRNA-1"/>
    </source>
</evidence>
<keyword evidence="1" id="KW-0378">Hydrolase</keyword>
<dbReference type="SMART" id="SM00872">
    <property type="entry name" value="Alpha-mann_mid"/>
    <property type="match status" value="1"/>
</dbReference>
<feature type="domain" description="Glycoside hydrolase family 38 central" evidence="3">
    <location>
        <begin position="102"/>
        <end position="177"/>
    </location>
</feature>
<dbReference type="PANTHER" id="PTHR11607:SF3">
    <property type="entry name" value="LYSOSOMAL ALPHA-MANNOSIDASE"/>
    <property type="match status" value="1"/>
</dbReference>
<organism evidence="6">
    <name type="scientific">Anisakis simplex</name>
    <name type="common">Herring worm</name>
    <dbReference type="NCBI Taxonomy" id="6269"/>
    <lineage>
        <taxon>Eukaryota</taxon>
        <taxon>Metazoa</taxon>
        <taxon>Ecdysozoa</taxon>
        <taxon>Nematoda</taxon>
        <taxon>Chromadorea</taxon>
        <taxon>Rhabditida</taxon>
        <taxon>Spirurina</taxon>
        <taxon>Ascaridomorpha</taxon>
        <taxon>Ascaridoidea</taxon>
        <taxon>Anisakidae</taxon>
        <taxon>Anisakis</taxon>
        <taxon>Anisakis simplex complex</taxon>
    </lineage>
</organism>
<dbReference type="Pfam" id="PF01074">
    <property type="entry name" value="Glyco_hydro_38N"/>
    <property type="match status" value="1"/>
</dbReference>
<dbReference type="AlphaFoldDB" id="A0A0M3IYR6"/>
<dbReference type="InterPro" id="IPR028995">
    <property type="entry name" value="Glyco_hydro_57/38_cen_sf"/>
</dbReference>
<dbReference type="GO" id="GO:0004559">
    <property type="term" value="F:alpha-mannosidase activity"/>
    <property type="evidence" value="ECO:0007669"/>
    <property type="project" value="InterPro"/>
</dbReference>
<evidence type="ECO:0000256" key="1">
    <source>
        <dbReference type="ARBA" id="ARBA00022801"/>
    </source>
</evidence>
<keyword evidence="5" id="KW-1185">Reference proteome</keyword>
<dbReference type="SUPFAM" id="SSF88713">
    <property type="entry name" value="Glycoside hydrolase/deacetylase"/>
    <property type="match status" value="1"/>
</dbReference>
<dbReference type="InterPro" id="IPR011330">
    <property type="entry name" value="Glyco_hydro/deAcase_b/a-brl"/>
</dbReference>
<dbReference type="PANTHER" id="PTHR11607">
    <property type="entry name" value="ALPHA-MANNOSIDASE"/>
    <property type="match status" value="1"/>
</dbReference>
<evidence type="ECO:0000256" key="2">
    <source>
        <dbReference type="ARBA" id="ARBA00023295"/>
    </source>
</evidence>
<evidence type="ECO:0000259" key="3">
    <source>
        <dbReference type="SMART" id="SM00872"/>
    </source>
</evidence>
<dbReference type="GO" id="GO:0000139">
    <property type="term" value="C:Golgi membrane"/>
    <property type="evidence" value="ECO:0007669"/>
    <property type="project" value="TreeGrafter"/>
</dbReference>
<proteinExistence type="predicted"/>
<dbReference type="InterPro" id="IPR000602">
    <property type="entry name" value="Glyco_hydro_38_N"/>
</dbReference>
<name>A0A0M3IYR6_ANISI</name>
<dbReference type="InterPro" id="IPR050843">
    <property type="entry name" value="Glycosyl_Hydrlase_38"/>
</dbReference>
<evidence type="ECO:0000313" key="4">
    <source>
        <dbReference type="EMBL" id="VDK17569.1"/>
    </source>
</evidence>
<keyword evidence="2" id="KW-0326">Glycosidase</keyword>
<dbReference type="InterPro" id="IPR037094">
    <property type="entry name" value="Glyco_hydro_38_cen_sf"/>
</dbReference>
<dbReference type="OrthoDB" id="10261055at2759"/>
<dbReference type="Gene3D" id="1.20.1270.50">
    <property type="entry name" value="Glycoside hydrolase family 38, central domain"/>
    <property type="match status" value="1"/>
</dbReference>
<gene>
    <name evidence="4" type="ORF">ASIM_LOCUS299</name>
</gene>
<dbReference type="EMBL" id="UYRR01000148">
    <property type="protein sequence ID" value="VDK17569.1"/>
    <property type="molecule type" value="Genomic_DNA"/>
</dbReference>
<reference evidence="4 5" key="2">
    <citation type="submission" date="2018-11" db="EMBL/GenBank/DDBJ databases">
        <authorList>
            <consortium name="Pathogen Informatics"/>
        </authorList>
    </citation>
    <scope>NUCLEOTIDE SEQUENCE [LARGE SCALE GENOMIC DNA]</scope>
</reference>
<dbReference type="Pfam" id="PF09261">
    <property type="entry name" value="Alpha-mann_mid"/>
    <property type="match status" value="1"/>
</dbReference>